<dbReference type="Gene3D" id="3.90.1480.20">
    <property type="entry name" value="Glycosyl transferase family 29"/>
    <property type="match status" value="1"/>
</dbReference>
<sequence>MAANPKVEEARSGENNATPVEEARLLANGKENTTQSQLVMPSGVPSSSVPDKTEALKNLVTKALVPLTNKGVAVTPGDSTTQSPEPKSDGKQHIHLEMWGKARERIRQALWCSCETPFEIIGGLRGRMSARLRREMCRALDRCNNNPGSRPATQKDVVHIARAEVAASFQTFTKLIRLSMEWRRADFNEVINGLRGLHRDVTGVASELRSMRAEQTQMLDAISLMNERMSVIQRSFMAACVCFFCWNVLELMSSGDWRATFFRDAFEAEVSWIVNYTAEEEAVPACSLRHIIKKEDSLKKQFSFLVPVLQWRDSFINSHWEKLQNEPLPYGWKDQPFHEIGKTLSLLSHPATSHLFERKTPHTCVRCAVVGNGGILNGSRQGKTIDSHDYVFRVNGAVIRGFEDDVGTKTSFYGFTTNSLKNSLIAYYQDGFYNVPRDPGIGYIFIPAETRDYVMLTAAILGVSVPTGPDKGDRPSELFGYNPEPHQFKMIHPTFIQYVTQRFLKSPQLENYRDLYMPSTGALMLFAALHTCDQVSAYGFMTENYNDFSDHYFDKEMKPLVFYANHDMGMEGRLWEQLHSQKCRLAAEQRMGPRGRQSGTAAAERAAELLPPTGRADPHWSCSAARLHSLLELSKQAHANRSRPPISILIHLNR</sequence>
<evidence type="ECO:0000256" key="8">
    <source>
        <dbReference type="ARBA" id="ARBA00022989"/>
    </source>
</evidence>
<evidence type="ECO:0000256" key="13">
    <source>
        <dbReference type="ARBA" id="ARBA00036348"/>
    </source>
</evidence>
<feature type="non-terminal residue" evidence="18">
    <location>
        <position position="654"/>
    </location>
</feature>
<name>A0ABR3NLF7_9TELE</name>
<evidence type="ECO:0000256" key="6">
    <source>
        <dbReference type="ARBA" id="ARBA00022692"/>
    </source>
</evidence>
<dbReference type="InterPro" id="IPR001675">
    <property type="entry name" value="Glyco_trans_29"/>
</dbReference>
<evidence type="ECO:0000256" key="5">
    <source>
        <dbReference type="ARBA" id="ARBA00022679"/>
    </source>
</evidence>
<keyword evidence="7" id="KW-0735">Signal-anchor</keyword>
<comment type="catalytic activity">
    <reaction evidence="15">
        <text>a 3-O-[N-acetyl-alpha-neuraminyl-(2-&gt;3)-beta-D-galactosyl-(1-&gt;3)-N-acetyl-alpha-D-galactosaminyl]-L-threonyl-[protein] + CMP-N-acetyl-beta-neuraminate = a 3-O-{alpha-Neu5Ac-(2-&gt;3)-beta-D-Gal-(1-&gt;3)-[alpha-Neu5Ac-(2-&gt;6)]-alpha-D-GalNAc}-L-threonyl-[protein] + CMP + H(+)</text>
        <dbReference type="Rhea" id="RHEA:81659"/>
        <dbReference type="Rhea" id="RHEA-COMP:14417"/>
        <dbReference type="Rhea" id="RHEA-COMP:16763"/>
        <dbReference type="ChEBI" id="CHEBI:15378"/>
        <dbReference type="ChEBI" id="CHEBI:57812"/>
        <dbReference type="ChEBI" id="CHEBI:60377"/>
        <dbReference type="ChEBI" id="CHEBI:139598"/>
        <dbReference type="ChEBI" id="CHEBI:156398"/>
    </reaction>
    <physiologicalReaction direction="left-to-right" evidence="15">
        <dbReference type="Rhea" id="RHEA:81660"/>
    </physiologicalReaction>
</comment>
<comment type="catalytic activity">
    <reaction evidence="16">
        <text>a 3-O-[N-acetyl-alpha-D-galactosaminyl]-L-threonyl-[protein] + CMP-N-acetyl-beta-neuraminate = a 3-O-[N-acetyl-alpha-neuraminosyl-(2-&gt;6)-N-acetyl-alpha-D-galactosaminyl]-L-threonyl-[protein] + CMP + H(+)</text>
        <dbReference type="Rhea" id="RHEA:81643"/>
        <dbReference type="Rhea" id="RHEA-COMP:11689"/>
        <dbReference type="Rhea" id="RHEA-COMP:19720"/>
        <dbReference type="ChEBI" id="CHEBI:15378"/>
        <dbReference type="ChEBI" id="CHEBI:57812"/>
        <dbReference type="ChEBI" id="CHEBI:60377"/>
        <dbReference type="ChEBI" id="CHEBI:87075"/>
        <dbReference type="ChEBI" id="CHEBI:231970"/>
    </reaction>
    <physiologicalReaction direction="left-to-right" evidence="16">
        <dbReference type="Rhea" id="RHEA:81644"/>
    </physiologicalReaction>
</comment>
<dbReference type="EMBL" id="JAYMGO010000003">
    <property type="protein sequence ID" value="KAL1277602.1"/>
    <property type="molecule type" value="Genomic_DNA"/>
</dbReference>
<evidence type="ECO:0000256" key="9">
    <source>
        <dbReference type="ARBA" id="ARBA00023034"/>
    </source>
</evidence>
<comment type="similarity">
    <text evidence="3">Belongs to the glycosyltransferase 29 family.</text>
</comment>
<keyword evidence="11" id="KW-1015">Disulfide bond</keyword>
<evidence type="ECO:0000256" key="10">
    <source>
        <dbReference type="ARBA" id="ARBA00023136"/>
    </source>
</evidence>
<evidence type="ECO:0000256" key="3">
    <source>
        <dbReference type="ARBA" id="ARBA00006003"/>
    </source>
</evidence>
<feature type="region of interest" description="Disordered" evidence="17">
    <location>
        <begin position="1"/>
        <end position="51"/>
    </location>
</feature>
<dbReference type="Pfam" id="PF00777">
    <property type="entry name" value="Glyco_transf_29"/>
    <property type="match status" value="1"/>
</dbReference>
<protein>
    <recommendedName>
        <fullName evidence="14">alpha-N-acetylgalactosaminide alpha-2,6-sialyltransferase</fullName>
        <ecNumber evidence="14">2.4.3.3</ecNumber>
    </recommendedName>
</protein>
<comment type="catalytic activity">
    <reaction evidence="13">
        <text>a beta-D-galactosyl-(1-&gt;3)-N-acetyl-alpha-D-galactosaminyl derivative + CMP-N-acetyl-beta-neuraminate = a beta-D-galactosyl-(1-&gt;3)-[N-acetyl-alpha-neuraminyl-(2-&gt;6)]-N-acetyl-alpha-D-galactosaminyl derivative + CMP + H(+)</text>
        <dbReference type="Rhea" id="RHEA:11136"/>
        <dbReference type="ChEBI" id="CHEBI:15378"/>
        <dbReference type="ChEBI" id="CHEBI:57812"/>
        <dbReference type="ChEBI" id="CHEBI:60377"/>
        <dbReference type="ChEBI" id="CHEBI:133470"/>
        <dbReference type="ChEBI" id="CHEBI:140764"/>
        <dbReference type="EC" id="2.4.3.3"/>
    </reaction>
    <physiologicalReaction direction="left-to-right" evidence="13">
        <dbReference type="Rhea" id="RHEA:11137"/>
    </physiologicalReaction>
</comment>
<evidence type="ECO:0000256" key="16">
    <source>
        <dbReference type="ARBA" id="ARBA00052285"/>
    </source>
</evidence>
<dbReference type="InterPro" id="IPR038578">
    <property type="entry name" value="GT29-like_sf"/>
</dbReference>
<comment type="pathway">
    <text evidence="2">Protein modification; protein glycosylation.</text>
</comment>
<keyword evidence="9" id="KW-0333">Golgi apparatus</keyword>
<comment type="caution">
    <text evidence="18">The sequence shown here is derived from an EMBL/GenBank/DDBJ whole genome shotgun (WGS) entry which is preliminary data.</text>
</comment>
<comment type="subcellular location">
    <subcellularLocation>
        <location evidence="1">Golgi apparatus membrane</location>
        <topology evidence="1">Single-pass type II membrane protein</topology>
    </subcellularLocation>
</comment>
<evidence type="ECO:0000256" key="1">
    <source>
        <dbReference type="ARBA" id="ARBA00004323"/>
    </source>
</evidence>
<evidence type="ECO:0000256" key="2">
    <source>
        <dbReference type="ARBA" id="ARBA00004922"/>
    </source>
</evidence>
<keyword evidence="8" id="KW-1133">Transmembrane helix</keyword>
<feature type="compositionally biased region" description="Basic and acidic residues" evidence="17">
    <location>
        <begin position="1"/>
        <end position="12"/>
    </location>
</feature>
<dbReference type="PANTHER" id="PTHR45941">
    <property type="entry name" value="ALPHA-N-ACETYLGALACTOSAMINIDE ALPHA-2,6-SIALYLTRANSFERASE 2-LIKE-RELATED"/>
    <property type="match status" value="1"/>
</dbReference>
<evidence type="ECO:0000256" key="7">
    <source>
        <dbReference type="ARBA" id="ARBA00022968"/>
    </source>
</evidence>
<keyword evidence="19" id="KW-1185">Reference proteome</keyword>
<keyword evidence="5" id="KW-0808">Transferase</keyword>
<feature type="region of interest" description="Disordered" evidence="17">
    <location>
        <begin position="71"/>
        <end position="92"/>
    </location>
</feature>
<dbReference type="EC" id="2.4.3.3" evidence="14"/>
<feature type="compositionally biased region" description="Low complexity" evidence="17">
    <location>
        <begin position="39"/>
        <end position="50"/>
    </location>
</feature>
<gene>
    <name evidence="18" type="ORF">QQF64_024275</name>
</gene>
<evidence type="ECO:0000313" key="18">
    <source>
        <dbReference type="EMBL" id="KAL1277602.1"/>
    </source>
</evidence>
<evidence type="ECO:0000256" key="14">
    <source>
        <dbReference type="ARBA" id="ARBA00039109"/>
    </source>
</evidence>
<accession>A0ABR3NLF7</accession>
<evidence type="ECO:0000256" key="17">
    <source>
        <dbReference type="SAM" id="MobiDB-lite"/>
    </source>
</evidence>
<evidence type="ECO:0000256" key="15">
    <source>
        <dbReference type="ARBA" id="ARBA00050664"/>
    </source>
</evidence>
<keyword evidence="6" id="KW-0812">Transmembrane</keyword>
<dbReference type="PANTHER" id="PTHR45941:SF5">
    <property type="entry name" value="ALPHA-N-ACETYLGALACTOSAMINIDE ALPHA-2,6-SIALYLTRANSFERASE 2"/>
    <property type="match status" value="1"/>
</dbReference>
<evidence type="ECO:0000313" key="19">
    <source>
        <dbReference type="Proteomes" id="UP001558613"/>
    </source>
</evidence>
<evidence type="ECO:0000256" key="12">
    <source>
        <dbReference type="ARBA" id="ARBA00023180"/>
    </source>
</evidence>
<dbReference type="Proteomes" id="UP001558613">
    <property type="component" value="Unassembled WGS sequence"/>
</dbReference>
<organism evidence="18 19">
    <name type="scientific">Cirrhinus molitorella</name>
    <name type="common">mud carp</name>
    <dbReference type="NCBI Taxonomy" id="172907"/>
    <lineage>
        <taxon>Eukaryota</taxon>
        <taxon>Metazoa</taxon>
        <taxon>Chordata</taxon>
        <taxon>Craniata</taxon>
        <taxon>Vertebrata</taxon>
        <taxon>Euteleostomi</taxon>
        <taxon>Actinopterygii</taxon>
        <taxon>Neopterygii</taxon>
        <taxon>Teleostei</taxon>
        <taxon>Ostariophysi</taxon>
        <taxon>Cypriniformes</taxon>
        <taxon>Cyprinidae</taxon>
        <taxon>Labeoninae</taxon>
        <taxon>Labeonini</taxon>
        <taxon>Cirrhinus</taxon>
    </lineage>
</organism>
<keyword evidence="12" id="KW-0325">Glycoprotein</keyword>
<reference evidence="18 19" key="1">
    <citation type="submission" date="2023-09" db="EMBL/GenBank/DDBJ databases">
        <authorList>
            <person name="Wang M."/>
        </authorList>
    </citation>
    <scope>NUCLEOTIDE SEQUENCE [LARGE SCALE GENOMIC DNA]</scope>
    <source>
        <strain evidence="18">GT-2023</strain>
        <tissue evidence="18">Liver</tissue>
    </source>
</reference>
<evidence type="ECO:0000256" key="11">
    <source>
        <dbReference type="ARBA" id="ARBA00023157"/>
    </source>
</evidence>
<proteinExistence type="inferred from homology"/>
<keyword evidence="10" id="KW-0472">Membrane</keyword>
<keyword evidence="4" id="KW-0328">Glycosyltransferase</keyword>
<evidence type="ECO:0000256" key="4">
    <source>
        <dbReference type="ARBA" id="ARBA00022676"/>
    </source>
</evidence>